<evidence type="ECO:0000256" key="6">
    <source>
        <dbReference type="HAMAP-Rule" id="MF_01513"/>
    </source>
</evidence>
<dbReference type="Proteomes" id="UP000321261">
    <property type="component" value="Unassembled WGS sequence"/>
</dbReference>
<dbReference type="SUPFAM" id="SSF53383">
    <property type="entry name" value="PLP-dependent transferases"/>
    <property type="match status" value="1"/>
</dbReference>
<dbReference type="InterPro" id="IPR015421">
    <property type="entry name" value="PyrdxlP-dep_Trfase_major"/>
</dbReference>
<keyword evidence="5 6" id="KW-0663">Pyridoxal phosphate</keyword>
<feature type="modified residue" description="N6-(pyridoxal phosphate)lysine" evidence="6">
    <location>
        <position position="229"/>
    </location>
</feature>
<keyword evidence="4 6" id="KW-0808">Transferase</keyword>
<dbReference type="InterPro" id="IPR015424">
    <property type="entry name" value="PyrdxlP-dep_Trfase"/>
</dbReference>
<dbReference type="InterPro" id="IPR050106">
    <property type="entry name" value="HistidinolP_aminotransfase"/>
</dbReference>
<comment type="function">
    <text evidence="6">Aminotransferase that catalyzes the conversion of aromatic amino acids and 2-oxoglutarate into corresponding aromatic oxo acids and L-glutamate.</text>
</comment>
<evidence type="ECO:0000313" key="9">
    <source>
        <dbReference type="Proteomes" id="UP000321261"/>
    </source>
</evidence>
<dbReference type="Gene3D" id="3.40.640.10">
    <property type="entry name" value="Type I PLP-dependent aspartate aminotransferase-like (Major domain)"/>
    <property type="match status" value="1"/>
</dbReference>
<gene>
    <name evidence="6" type="primary">pat</name>
    <name evidence="8" type="ORF">FHX44_113220</name>
</gene>
<comment type="cofactor">
    <cofactor evidence="1 6">
        <name>pyridoxal 5'-phosphate</name>
        <dbReference type="ChEBI" id="CHEBI:597326"/>
    </cofactor>
</comment>
<reference evidence="8 9" key="1">
    <citation type="submission" date="2019-06" db="EMBL/GenBank/DDBJ databases">
        <title>Sequencing the genomes of 1000 actinobacteria strains.</title>
        <authorList>
            <person name="Klenk H.-P."/>
        </authorList>
    </citation>
    <scope>NUCLEOTIDE SEQUENCE [LARGE SCALE GENOMIC DNA]</scope>
    <source>
        <strain evidence="8 9">DSM 45671</strain>
    </source>
</reference>
<comment type="caution">
    <text evidence="8">The sequence shown here is derived from an EMBL/GenBank/DDBJ whole genome shotgun (WGS) entry which is preliminary data.</text>
</comment>
<organism evidence="8 9">
    <name type="scientific">Pseudonocardia hierapolitana</name>
    <dbReference type="NCBI Taxonomy" id="1128676"/>
    <lineage>
        <taxon>Bacteria</taxon>
        <taxon>Bacillati</taxon>
        <taxon>Actinomycetota</taxon>
        <taxon>Actinomycetes</taxon>
        <taxon>Pseudonocardiales</taxon>
        <taxon>Pseudonocardiaceae</taxon>
        <taxon>Pseudonocardia</taxon>
    </lineage>
</organism>
<evidence type="ECO:0000256" key="2">
    <source>
        <dbReference type="ARBA" id="ARBA00011738"/>
    </source>
</evidence>
<comment type="catalytic activity">
    <reaction evidence="6">
        <text>an aromatic L-alpha-amino acid + 2-oxoglutarate = an aromatic oxo-acid + L-glutamate</text>
        <dbReference type="Rhea" id="RHEA:17533"/>
        <dbReference type="ChEBI" id="CHEBI:16810"/>
        <dbReference type="ChEBI" id="CHEBI:29985"/>
        <dbReference type="ChEBI" id="CHEBI:73309"/>
        <dbReference type="ChEBI" id="CHEBI:84824"/>
        <dbReference type="EC" id="2.6.1.57"/>
    </reaction>
</comment>
<dbReference type="GO" id="GO:0030170">
    <property type="term" value="F:pyridoxal phosphate binding"/>
    <property type="evidence" value="ECO:0007669"/>
    <property type="project" value="UniProtKB-UniRule"/>
</dbReference>
<evidence type="ECO:0000256" key="3">
    <source>
        <dbReference type="ARBA" id="ARBA00022576"/>
    </source>
</evidence>
<dbReference type="EMBL" id="VIWU01000001">
    <property type="protein sequence ID" value="TWF77312.1"/>
    <property type="molecule type" value="Genomic_DNA"/>
</dbReference>
<dbReference type="Pfam" id="PF00155">
    <property type="entry name" value="Aminotran_1_2"/>
    <property type="match status" value="1"/>
</dbReference>
<dbReference type="NCBIfam" id="NF002878">
    <property type="entry name" value="PRK03321.1"/>
    <property type="match status" value="1"/>
</dbReference>
<evidence type="ECO:0000256" key="1">
    <source>
        <dbReference type="ARBA" id="ARBA00001933"/>
    </source>
</evidence>
<dbReference type="Gene3D" id="3.90.1150.10">
    <property type="entry name" value="Aspartate Aminotransferase, domain 1"/>
    <property type="match status" value="1"/>
</dbReference>
<evidence type="ECO:0000256" key="4">
    <source>
        <dbReference type="ARBA" id="ARBA00022679"/>
    </source>
</evidence>
<dbReference type="PANTHER" id="PTHR43643:SF3">
    <property type="entry name" value="HISTIDINOL-PHOSPHATE AMINOTRANSFERASE"/>
    <property type="match status" value="1"/>
</dbReference>
<dbReference type="NCBIfam" id="TIGR01141">
    <property type="entry name" value="hisC"/>
    <property type="match status" value="1"/>
</dbReference>
<dbReference type="AlphaFoldDB" id="A0A561SR37"/>
<dbReference type="HAMAP" id="MF_01023">
    <property type="entry name" value="HisC_aminotrans_2"/>
    <property type="match status" value="1"/>
</dbReference>
<dbReference type="GO" id="GO:0008793">
    <property type="term" value="F:aromatic-amino-acid transaminase activity"/>
    <property type="evidence" value="ECO:0007669"/>
    <property type="project" value="UniProtKB-UniRule"/>
</dbReference>
<comment type="similarity">
    <text evidence="6">Belongs to the class-II pyridoxal-phosphate-dependent aminotransferase family.</text>
</comment>
<proteinExistence type="inferred from homology"/>
<dbReference type="InterPro" id="IPR004839">
    <property type="entry name" value="Aminotransferase_I/II_large"/>
</dbReference>
<comment type="subunit">
    <text evidence="2 6">Homodimer.</text>
</comment>
<sequence length="363" mass="38501">MKSAASGTVTVTFMTQIRPDLDTLPAYVPGKTIAGAIKLASNEVALPPTPKVLAAIAEAATSGNRYPDLAVTGLTARLAEARGVAAERIAVGCGSVSLCQQLVQATCREPEDEVVFAWRSFEAYPIVTQIGGATIRTVPIDAEFRHDVDAMAAAVGPRTRLVFVCSPNNPTGTVVTRAELERLLAAVPQDVLVVLDEAYHEYVTDPDAVDGMDLIDTHPNLVVLRTFSKAYRLAALRVGYAIGSPEVATALRKVCSPFSVSTLAQAAAVAALDDEEALLASCAAVIEERVRVRDALLDAAFTVPPTQSNFVWLALGERTAPFAAHCLDHKVVVRPFHPDGVRVTVSTPEENDAFLAAARAFEG</sequence>
<dbReference type="HAMAP" id="MF_01513">
    <property type="entry name" value="Phe_aminotrans_2"/>
    <property type="match status" value="1"/>
</dbReference>
<keyword evidence="9" id="KW-1185">Reference proteome</keyword>
<dbReference type="GO" id="GO:0000105">
    <property type="term" value="P:L-histidine biosynthetic process"/>
    <property type="evidence" value="ECO:0007669"/>
    <property type="project" value="InterPro"/>
</dbReference>
<evidence type="ECO:0000256" key="5">
    <source>
        <dbReference type="ARBA" id="ARBA00022898"/>
    </source>
</evidence>
<dbReference type="InterPro" id="IPR005861">
    <property type="entry name" value="HisP_aminotrans"/>
</dbReference>
<feature type="domain" description="Aminotransferase class I/classII large" evidence="7">
    <location>
        <begin position="37"/>
        <end position="356"/>
    </location>
</feature>
<evidence type="ECO:0000259" key="7">
    <source>
        <dbReference type="Pfam" id="PF00155"/>
    </source>
</evidence>
<dbReference type="PANTHER" id="PTHR43643">
    <property type="entry name" value="HISTIDINOL-PHOSPHATE AMINOTRANSFERASE 2"/>
    <property type="match status" value="1"/>
</dbReference>
<dbReference type="EC" id="2.6.1.57" evidence="6"/>
<protein>
    <recommendedName>
        <fullName evidence="6">Aromatic amino acid aminotransferase</fullName>
        <shortName evidence="6">ArAT</shortName>
        <ecNumber evidence="6">2.6.1.57</ecNumber>
    </recommendedName>
</protein>
<dbReference type="InterPro" id="IPR024892">
    <property type="entry name" value="ArAT"/>
</dbReference>
<dbReference type="CDD" id="cd00609">
    <property type="entry name" value="AAT_like"/>
    <property type="match status" value="1"/>
</dbReference>
<evidence type="ECO:0000313" key="8">
    <source>
        <dbReference type="EMBL" id="TWF77312.1"/>
    </source>
</evidence>
<keyword evidence="3 6" id="KW-0032">Aminotransferase</keyword>
<dbReference type="GO" id="GO:0004400">
    <property type="term" value="F:histidinol-phosphate transaminase activity"/>
    <property type="evidence" value="ECO:0007669"/>
    <property type="project" value="InterPro"/>
</dbReference>
<dbReference type="InterPro" id="IPR015422">
    <property type="entry name" value="PyrdxlP-dep_Trfase_small"/>
</dbReference>
<name>A0A561SR37_9PSEU</name>
<accession>A0A561SR37</accession>